<feature type="compositionally biased region" description="Polar residues" evidence="1">
    <location>
        <begin position="200"/>
        <end position="218"/>
    </location>
</feature>
<sequence>MIDTGIRVSKLPTSFREAICVARGLGISYVWIDSLCIIQDDKEDWKAEARRMAIIYDNATLTIAANDGLNSHAGLIVHNPDLQSVNTLDSRAWVCQERMVSPRSLIFTEGSAIWECRECDASIDKPELKARRVRGVEETPTHPKDIFAFFRDWRLPLKKQEPARMIQFDEQEEGSQASRESQQLVFHGEDDKSVEDKEPSTNLQGDQDQDGQSNTVNDAPSEEEIPENDFEDQYKKRLVLTPDGRNVLMQFEEFQVDEDDDNESQPSRESQRILDDEVDDKSDDIDLEPSENQQWEISFNGRKYSIEIDLANLAVVSHRSAGDPDPDYKTLGPVLLPGDQNFEKAVSQVKDIVSAFPKLRRGPLDYIIPVAVRDLDYDSDGFPAYTGGLPGHAANLGVFLEGATRSIGYSNYPQNLREGDPDPFGDFLVLVTDLDRPQEDYFPFLRTWWSFLSNYSSLSLTFGSDKFLAINGITNVAQRWTHLRPAFGLFWHFMEMELLWSEAGELASPNMVLGIDQKWESEERRLYPTANAGALGSTNRFLLSRGGPEDITHLT</sequence>
<protein>
    <recommendedName>
        <fullName evidence="2">Heterokaryon incompatibility domain-containing protein</fullName>
    </recommendedName>
</protein>
<comment type="caution">
    <text evidence="3">The sequence shown here is derived from an EMBL/GenBank/DDBJ whole genome shotgun (WGS) entry which is preliminary data.</text>
</comment>
<dbReference type="Proteomes" id="UP001055115">
    <property type="component" value="Unassembled WGS sequence"/>
</dbReference>
<proteinExistence type="predicted"/>
<reference evidence="3 4" key="1">
    <citation type="submission" date="2022-03" db="EMBL/GenBank/DDBJ databases">
        <title>Genome data of Colletotrichum spp.</title>
        <authorList>
            <person name="Utami Y.D."/>
            <person name="Hiruma K."/>
        </authorList>
    </citation>
    <scope>NUCLEOTIDE SEQUENCE [LARGE SCALE GENOMIC DNA]</scope>
    <source>
        <strain evidence="3 4">MAFF 239500</strain>
    </source>
</reference>
<name>A0AA37L6Y2_9PEZI</name>
<feature type="domain" description="Heterokaryon incompatibility" evidence="2">
    <location>
        <begin position="5"/>
        <end position="75"/>
    </location>
</feature>
<feature type="compositionally biased region" description="Acidic residues" evidence="1">
    <location>
        <begin position="254"/>
        <end position="263"/>
    </location>
</feature>
<feature type="compositionally biased region" description="Basic and acidic residues" evidence="1">
    <location>
        <begin position="189"/>
        <end position="199"/>
    </location>
</feature>
<dbReference type="PANTHER" id="PTHR33112">
    <property type="entry name" value="DOMAIN PROTEIN, PUTATIVE-RELATED"/>
    <property type="match status" value="1"/>
</dbReference>
<evidence type="ECO:0000313" key="3">
    <source>
        <dbReference type="EMBL" id="GKT42977.1"/>
    </source>
</evidence>
<evidence type="ECO:0000259" key="2">
    <source>
        <dbReference type="Pfam" id="PF06985"/>
    </source>
</evidence>
<dbReference type="Pfam" id="PF06985">
    <property type="entry name" value="HET"/>
    <property type="match status" value="1"/>
</dbReference>
<keyword evidence="4" id="KW-1185">Reference proteome</keyword>
<feature type="region of interest" description="Disordered" evidence="1">
    <location>
        <begin position="189"/>
        <end position="234"/>
    </location>
</feature>
<evidence type="ECO:0000313" key="4">
    <source>
        <dbReference type="Proteomes" id="UP001055115"/>
    </source>
</evidence>
<dbReference type="RefSeq" id="XP_049125327.1">
    <property type="nucleotide sequence ID" value="XM_049269370.1"/>
</dbReference>
<feature type="compositionally biased region" description="Acidic residues" evidence="1">
    <location>
        <begin position="220"/>
        <end position="231"/>
    </location>
</feature>
<feature type="compositionally biased region" description="Acidic residues" evidence="1">
    <location>
        <begin position="276"/>
        <end position="286"/>
    </location>
</feature>
<organism evidence="3 4">
    <name type="scientific">Colletotrichum spaethianum</name>
    <dbReference type="NCBI Taxonomy" id="700344"/>
    <lineage>
        <taxon>Eukaryota</taxon>
        <taxon>Fungi</taxon>
        <taxon>Dikarya</taxon>
        <taxon>Ascomycota</taxon>
        <taxon>Pezizomycotina</taxon>
        <taxon>Sordariomycetes</taxon>
        <taxon>Hypocreomycetidae</taxon>
        <taxon>Glomerellales</taxon>
        <taxon>Glomerellaceae</taxon>
        <taxon>Colletotrichum</taxon>
        <taxon>Colletotrichum spaethianum species complex</taxon>
    </lineage>
</organism>
<accession>A0AA37L6Y2</accession>
<dbReference type="InterPro" id="IPR010730">
    <property type="entry name" value="HET"/>
</dbReference>
<dbReference type="GeneID" id="73323960"/>
<evidence type="ECO:0000256" key="1">
    <source>
        <dbReference type="SAM" id="MobiDB-lite"/>
    </source>
</evidence>
<gene>
    <name evidence="3" type="ORF">ColSpa_03158</name>
</gene>
<dbReference type="PANTHER" id="PTHR33112:SF10">
    <property type="entry name" value="TOL"/>
    <property type="match status" value="1"/>
</dbReference>
<dbReference type="AlphaFoldDB" id="A0AA37L6Y2"/>
<dbReference type="EMBL" id="BQXU01000006">
    <property type="protein sequence ID" value="GKT42977.1"/>
    <property type="molecule type" value="Genomic_DNA"/>
</dbReference>
<feature type="region of interest" description="Disordered" evidence="1">
    <location>
        <begin position="253"/>
        <end position="286"/>
    </location>
</feature>